<keyword evidence="4" id="KW-0648">Protein biosynthesis</keyword>
<dbReference type="Proteomes" id="UP000178632">
    <property type="component" value="Unassembled WGS sequence"/>
</dbReference>
<name>A0A1G2ILN9_9BACT</name>
<protein>
    <submittedName>
        <fullName evidence="7">Peptide chain release factor 1</fullName>
    </submittedName>
</protein>
<reference evidence="7 8" key="1">
    <citation type="journal article" date="2016" name="Nat. Commun.">
        <title>Thousands of microbial genomes shed light on interconnected biogeochemical processes in an aquifer system.</title>
        <authorList>
            <person name="Anantharaman K."/>
            <person name="Brown C.T."/>
            <person name="Hug L.A."/>
            <person name="Sharon I."/>
            <person name="Castelle C.J."/>
            <person name="Probst A.J."/>
            <person name="Thomas B.C."/>
            <person name="Singh A."/>
            <person name="Wilkins M.J."/>
            <person name="Karaoz U."/>
            <person name="Brodie E.L."/>
            <person name="Williams K.H."/>
            <person name="Hubbard S.S."/>
            <person name="Banfield J.F."/>
        </authorList>
    </citation>
    <scope>NUCLEOTIDE SEQUENCE [LARGE SCALE GENOMIC DNA]</scope>
</reference>
<proteinExistence type="inferred from homology"/>
<dbReference type="PANTHER" id="PTHR43804:SF7">
    <property type="entry name" value="LD18447P"/>
    <property type="match status" value="1"/>
</dbReference>
<evidence type="ECO:0000313" key="7">
    <source>
        <dbReference type="EMBL" id="OGZ75320.1"/>
    </source>
</evidence>
<evidence type="ECO:0000313" key="8">
    <source>
        <dbReference type="Proteomes" id="UP000178632"/>
    </source>
</evidence>
<dbReference type="GO" id="GO:0003747">
    <property type="term" value="F:translation release factor activity"/>
    <property type="evidence" value="ECO:0007669"/>
    <property type="project" value="InterPro"/>
</dbReference>
<dbReference type="EMBL" id="MHPE01000051">
    <property type="protein sequence ID" value="OGZ75320.1"/>
    <property type="molecule type" value="Genomic_DNA"/>
</dbReference>
<evidence type="ECO:0000256" key="1">
    <source>
        <dbReference type="ARBA" id="ARBA00002986"/>
    </source>
</evidence>
<dbReference type="FunFam" id="3.30.70.1660:FF:000002">
    <property type="entry name" value="Peptide chain release factor 1"/>
    <property type="match status" value="1"/>
</dbReference>
<evidence type="ECO:0000259" key="6">
    <source>
        <dbReference type="SMART" id="SM00937"/>
    </source>
</evidence>
<dbReference type="InterPro" id="IPR045853">
    <property type="entry name" value="Pep_chain_release_fac_I_sf"/>
</dbReference>
<dbReference type="InterPro" id="IPR005139">
    <property type="entry name" value="PCRF"/>
</dbReference>
<comment type="caution">
    <text evidence="7">The sequence shown here is derived from an EMBL/GenBank/DDBJ whole genome shotgun (WGS) entry which is preliminary data.</text>
</comment>
<dbReference type="AlphaFoldDB" id="A0A1G2ILN9"/>
<dbReference type="Gene3D" id="3.30.160.20">
    <property type="match status" value="1"/>
</dbReference>
<feature type="domain" description="Peptide chain release factor" evidence="6">
    <location>
        <begin position="7"/>
        <end position="120"/>
    </location>
</feature>
<dbReference type="PANTHER" id="PTHR43804">
    <property type="entry name" value="LD18447P"/>
    <property type="match status" value="1"/>
</dbReference>
<dbReference type="FunFam" id="3.30.160.20:FF:000004">
    <property type="entry name" value="Peptide chain release factor 1"/>
    <property type="match status" value="1"/>
</dbReference>
<dbReference type="SUPFAM" id="SSF75620">
    <property type="entry name" value="Release factor"/>
    <property type="match status" value="1"/>
</dbReference>
<feature type="region of interest" description="Disordered" evidence="5">
    <location>
        <begin position="1"/>
        <end position="32"/>
    </location>
</feature>
<evidence type="ECO:0000256" key="4">
    <source>
        <dbReference type="ARBA" id="ARBA00022917"/>
    </source>
</evidence>
<accession>A0A1G2ILN9</accession>
<evidence type="ECO:0000256" key="3">
    <source>
        <dbReference type="ARBA" id="ARBA00022481"/>
    </source>
</evidence>
<gene>
    <name evidence="7" type="ORF">A3G45_00930</name>
</gene>
<keyword evidence="3" id="KW-0488">Methylation</keyword>
<dbReference type="Pfam" id="PF03462">
    <property type="entry name" value="PCRF"/>
    <property type="match status" value="1"/>
</dbReference>
<dbReference type="InterPro" id="IPR050057">
    <property type="entry name" value="Prokaryotic/Mito_RF"/>
</dbReference>
<dbReference type="Gene3D" id="3.30.70.1660">
    <property type="match status" value="1"/>
</dbReference>
<organism evidence="7 8">
    <name type="scientific">Candidatus Staskawiczbacteria bacterium RIFCSPLOWO2_12_FULL_37_15</name>
    <dbReference type="NCBI Taxonomy" id="1802218"/>
    <lineage>
        <taxon>Bacteria</taxon>
        <taxon>Candidatus Staskawicziibacteriota</taxon>
    </lineage>
</organism>
<dbReference type="InterPro" id="IPR000352">
    <property type="entry name" value="Pep_chain_release_fac_I"/>
</dbReference>
<dbReference type="Pfam" id="PF00472">
    <property type="entry name" value="RF-1"/>
    <property type="match status" value="1"/>
</dbReference>
<dbReference type="SMART" id="SM00937">
    <property type="entry name" value="PCRF"/>
    <property type="match status" value="1"/>
</dbReference>
<comment type="function">
    <text evidence="1">Peptide chain release factor 1 directs the termination of translation in response to the peptide chain termination codons UAG and UAA.</text>
</comment>
<feature type="compositionally biased region" description="Basic and acidic residues" evidence="5">
    <location>
        <begin position="1"/>
        <end position="20"/>
    </location>
</feature>
<dbReference type="GO" id="GO:0005737">
    <property type="term" value="C:cytoplasm"/>
    <property type="evidence" value="ECO:0007669"/>
    <property type="project" value="UniProtKB-ARBA"/>
</dbReference>
<sequence>MEQDFSKFTEEDWKNYRPDVEGSPSAGSGQKLQQAVINGSPSAGSGQKLQQAVIFEIRAGTGGDEAGLFARDLYRMYSRYGQAKGWKERVLDSSNSTIGGYKEIIFELSGTGVYNEMQNEGGVHRVQRIPKTEKQGRVHTSTATVAVLLKPQKTEINISPSDLEISTYKSSGPGGQYVNKTESAVRIAHKPSGLVVTCQSERNQLQNKETALSLLAARLLRAQEESDLSKLSNERREQIASAKRAEKIRTYNFPQDRITDHRINKSWHDIESIMDGKLDGIVRAFRK</sequence>
<evidence type="ECO:0000256" key="2">
    <source>
        <dbReference type="ARBA" id="ARBA00010835"/>
    </source>
</evidence>
<comment type="similarity">
    <text evidence="2">Belongs to the prokaryotic/mitochondrial release factor family.</text>
</comment>
<evidence type="ECO:0000256" key="5">
    <source>
        <dbReference type="SAM" id="MobiDB-lite"/>
    </source>
</evidence>